<protein>
    <submittedName>
        <fullName evidence="3">T9SS type A sorting domain-containing protein</fullName>
    </submittedName>
</protein>
<evidence type="ECO:0000313" key="3">
    <source>
        <dbReference type="EMBL" id="TXB61389.1"/>
    </source>
</evidence>
<reference evidence="3 4" key="1">
    <citation type="submission" date="2019-08" db="EMBL/GenBank/DDBJ databases">
        <title>Genome of Phaeodactylibacter luteus.</title>
        <authorList>
            <person name="Bowman J.P."/>
        </authorList>
    </citation>
    <scope>NUCLEOTIDE SEQUENCE [LARGE SCALE GENOMIC DNA]</scope>
    <source>
        <strain evidence="3 4">KCTC 42180</strain>
    </source>
</reference>
<keyword evidence="4" id="KW-1185">Reference proteome</keyword>
<accession>A0A5C6RHH9</accession>
<dbReference type="Pfam" id="PF18962">
    <property type="entry name" value="Por_Secre_tail"/>
    <property type="match status" value="1"/>
</dbReference>
<name>A0A5C6RHH9_9BACT</name>
<comment type="caution">
    <text evidence="3">The sequence shown here is derived from an EMBL/GenBank/DDBJ whole genome shotgun (WGS) entry which is preliminary data.</text>
</comment>
<feature type="domain" description="Secretion system C-terminal sorting" evidence="2">
    <location>
        <begin position="625"/>
        <end position="693"/>
    </location>
</feature>
<keyword evidence="1" id="KW-0732">Signal</keyword>
<dbReference type="InterPro" id="IPR026444">
    <property type="entry name" value="Secre_tail"/>
</dbReference>
<sequence length="702" mass="76280">MKLHYATLIALFSCFLGSLIAQPTCEEPLIALEDGLENYASGDVGQQSPSWDVWPGGSASGLVTTEQFNNGGNSVKIDGNIAGQDALLLLGGQTSGHYVLDWAMFVYDTTNAYFNLQHEAPTSAEGFWAFDVTFEGGTGTLAKYDGSEDATFSYPTGTWFTVYLFIDIDNDIARLVVNERTVDAWPFSSGQVVSSGMHSINLYPIDETYSYYLDDIRLREIPAAGEGQYCYTAVELTEPGFYEVPELDCFGGSYDQGGNGSGFRARWFRYTPEQDGIMSISSCGGGADTRGWIFRGDCEDLLTVGVNDDRCDLGDGNTWASYREAIVTAGQTYYIMWDDAWETTGFGFELGLSEEEPEAGQFCETGELIYPGEHEIVGITGESAVAGPNINNTSGSTTNYSQSKWYRFIPTANGYMSIAACELAVSDTHFFVYTGDCSTFEGLNLVAQNDNGCGEGLLTSSLDSIEVMAGETYYIEWIDRWMDESEELYIWELGFDAFAAADVTFEVDMQLLGGDLSPEGAFIAGAFSNFQSLPMADEDGDGVYQVTLPIGHNTTPTYKFQNGPGGWEDIDTSLGEDCTTGDFSDRGLMVGTEDALELEGVCFGYCVPCTTVGLNDKALAGQVALFPNPAKDELQVAYQLEELEGPLMLQLFDVLGRQVLQQQEGQASNGTVTLAVGHLPSGTYHLRMTSGGRAVAYPVVLR</sequence>
<feature type="chain" id="PRO_5022937466" evidence="1">
    <location>
        <begin position="22"/>
        <end position="702"/>
    </location>
</feature>
<proteinExistence type="predicted"/>
<dbReference type="OrthoDB" id="1401747at2"/>
<dbReference type="NCBIfam" id="TIGR04183">
    <property type="entry name" value="Por_Secre_tail"/>
    <property type="match status" value="1"/>
</dbReference>
<dbReference type="EMBL" id="VOOR01000062">
    <property type="protein sequence ID" value="TXB61389.1"/>
    <property type="molecule type" value="Genomic_DNA"/>
</dbReference>
<gene>
    <name evidence="3" type="ORF">FRY97_19430</name>
</gene>
<evidence type="ECO:0000256" key="1">
    <source>
        <dbReference type="SAM" id="SignalP"/>
    </source>
</evidence>
<organism evidence="3 4">
    <name type="scientific">Phaeodactylibacter luteus</name>
    <dbReference type="NCBI Taxonomy" id="1564516"/>
    <lineage>
        <taxon>Bacteria</taxon>
        <taxon>Pseudomonadati</taxon>
        <taxon>Bacteroidota</taxon>
        <taxon>Saprospiria</taxon>
        <taxon>Saprospirales</taxon>
        <taxon>Haliscomenobacteraceae</taxon>
        <taxon>Phaeodactylibacter</taxon>
    </lineage>
</organism>
<dbReference type="AlphaFoldDB" id="A0A5C6RHH9"/>
<evidence type="ECO:0000313" key="4">
    <source>
        <dbReference type="Proteomes" id="UP000321580"/>
    </source>
</evidence>
<feature type="signal peptide" evidence="1">
    <location>
        <begin position="1"/>
        <end position="21"/>
    </location>
</feature>
<dbReference type="Proteomes" id="UP000321580">
    <property type="component" value="Unassembled WGS sequence"/>
</dbReference>
<dbReference type="RefSeq" id="WP_147169251.1">
    <property type="nucleotide sequence ID" value="NZ_VOOR01000062.1"/>
</dbReference>
<evidence type="ECO:0000259" key="2">
    <source>
        <dbReference type="Pfam" id="PF18962"/>
    </source>
</evidence>